<organism evidence="3 4">
    <name type="scientific">Salipiger thiooxidans</name>
    <dbReference type="NCBI Taxonomy" id="282683"/>
    <lineage>
        <taxon>Bacteria</taxon>
        <taxon>Pseudomonadati</taxon>
        <taxon>Pseudomonadota</taxon>
        <taxon>Alphaproteobacteria</taxon>
        <taxon>Rhodobacterales</taxon>
        <taxon>Roseobacteraceae</taxon>
        <taxon>Salipiger</taxon>
    </lineage>
</organism>
<evidence type="ECO:0000313" key="3">
    <source>
        <dbReference type="EMBL" id="SDE23211.1"/>
    </source>
</evidence>
<keyword evidence="4" id="KW-1185">Reference proteome</keyword>
<feature type="region of interest" description="Disordered" evidence="1">
    <location>
        <begin position="236"/>
        <end position="257"/>
    </location>
</feature>
<dbReference type="Proteomes" id="UP000198994">
    <property type="component" value="Unassembled WGS sequence"/>
</dbReference>
<dbReference type="OrthoDB" id="9148007at2"/>
<feature type="domain" description="Type I restriction enzyme R protein N-terminal" evidence="2">
    <location>
        <begin position="26"/>
        <end position="125"/>
    </location>
</feature>
<sequence length="355" mass="39788">MSSFAEQMETLAARSKSAERQALTEEATKTAVVLPFIQSLGFDVFNLDEVMPEFVADVGTKKGEKVDFAIKIDGKIAMLVEAKPINSKLGETQFSQLFRYFHVTEARLAILTNGKEAWFFSDIDEPNKMDSKPFFKFDFQNHDRAQVQEIARFQKECFAIDSIVEAASNLKYTRAAANYLSQQMNEPDDDFVRLVGRQIHEGPITKSVSEQLKPAIQAALNEIIRNQIQDKLSITLGSSNTAPTPKPTPTHEAPQAEIETTEEEIEGFMIVRAIAAKLTPVSRITIRDAKSYCAILMDDNNRRPICRLYFNSATTKNIGLFDESKTETRVRVDGPGDIYSHADAIEAVVQSYLKT</sequence>
<evidence type="ECO:0000313" key="4">
    <source>
        <dbReference type="Proteomes" id="UP000198994"/>
    </source>
</evidence>
<dbReference type="Pfam" id="PF13588">
    <property type="entry name" value="HSDR_N_2"/>
    <property type="match status" value="1"/>
</dbReference>
<reference evidence="4" key="1">
    <citation type="submission" date="2016-10" db="EMBL/GenBank/DDBJ databases">
        <authorList>
            <person name="Varghese N."/>
            <person name="Submissions S."/>
        </authorList>
    </citation>
    <scope>NUCLEOTIDE SEQUENCE [LARGE SCALE GENOMIC DNA]</scope>
    <source>
        <strain evidence="4">DSM 10146</strain>
    </source>
</reference>
<gene>
    <name evidence="3" type="ORF">SAMN04488105_10212</name>
</gene>
<evidence type="ECO:0000259" key="2">
    <source>
        <dbReference type="Pfam" id="PF13588"/>
    </source>
</evidence>
<dbReference type="RefSeq" id="WP_089954902.1">
    <property type="nucleotide sequence ID" value="NZ_FNAV01000002.1"/>
</dbReference>
<proteinExistence type="predicted"/>
<dbReference type="STRING" id="282683.SAMN04488105_10212"/>
<evidence type="ECO:0000256" key="1">
    <source>
        <dbReference type="SAM" id="MobiDB-lite"/>
    </source>
</evidence>
<name>A0A1G7B845_9RHOB</name>
<dbReference type="EMBL" id="FNAV01000002">
    <property type="protein sequence ID" value="SDE23211.1"/>
    <property type="molecule type" value="Genomic_DNA"/>
</dbReference>
<dbReference type="Gene3D" id="3.90.1570.30">
    <property type="match status" value="1"/>
</dbReference>
<accession>A0A1G7B845</accession>
<protein>
    <recommendedName>
        <fullName evidence="2">Type I restriction enzyme R protein N-terminal domain-containing protein</fullName>
    </recommendedName>
</protein>
<dbReference type="InterPro" id="IPR029464">
    <property type="entry name" value="HSDR_N"/>
</dbReference>
<dbReference type="PIRSF" id="PIRSF035009">
    <property type="entry name" value="UCP035009_HSDR_N"/>
    <property type="match status" value="1"/>
</dbReference>
<dbReference type="InterPro" id="IPR017035">
    <property type="entry name" value="UCP035009_HsdR_All3000-type"/>
</dbReference>
<dbReference type="AlphaFoldDB" id="A0A1G7B845"/>